<dbReference type="Gene3D" id="3.55.50.30">
    <property type="match status" value="1"/>
</dbReference>
<evidence type="ECO:0000256" key="1">
    <source>
        <dbReference type="SAM" id="Phobius"/>
    </source>
</evidence>
<dbReference type="Proteomes" id="UP001597525">
    <property type="component" value="Unassembled WGS sequence"/>
</dbReference>
<accession>A0ABW6BGD0</accession>
<proteinExistence type="predicted"/>
<reference evidence="5" key="1">
    <citation type="journal article" date="2019" name="Int. J. Syst. Evol. Microbiol.">
        <title>The Global Catalogue of Microorganisms (GCM) 10K type strain sequencing project: providing services to taxonomists for standard genome sequencing and annotation.</title>
        <authorList>
            <consortium name="The Broad Institute Genomics Platform"/>
            <consortium name="The Broad Institute Genome Sequencing Center for Infectious Disease"/>
            <person name="Wu L."/>
            <person name="Ma J."/>
        </authorList>
    </citation>
    <scope>NUCLEOTIDE SEQUENCE [LARGE SCALE GENOMIC DNA]</scope>
    <source>
        <strain evidence="5">KCTC 22814</strain>
    </source>
</reference>
<protein>
    <submittedName>
        <fullName evidence="4">FecR family protein</fullName>
    </submittedName>
</protein>
<comment type="caution">
    <text evidence="4">The sequence shown here is derived from an EMBL/GenBank/DDBJ whole genome shotgun (WGS) entry which is preliminary data.</text>
</comment>
<dbReference type="PANTHER" id="PTHR30273:SF2">
    <property type="entry name" value="PROTEIN FECR"/>
    <property type="match status" value="1"/>
</dbReference>
<organism evidence="4 5">
    <name type="scientific">Sphingobacterium bambusae</name>
    <dbReference type="NCBI Taxonomy" id="662858"/>
    <lineage>
        <taxon>Bacteria</taxon>
        <taxon>Pseudomonadati</taxon>
        <taxon>Bacteroidota</taxon>
        <taxon>Sphingobacteriia</taxon>
        <taxon>Sphingobacteriales</taxon>
        <taxon>Sphingobacteriaceae</taxon>
        <taxon>Sphingobacterium</taxon>
    </lineage>
</organism>
<dbReference type="Gene3D" id="2.60.120.1440">
    <property type="match status" value="1"/>
</dbReference>
<dbReference type="Pfam" id="PF16344">
    <property type="entry name" value="FecR_C"/>
    <property type="match status" value="1"/>
</dbReference>
<dbReference type="PIRSF" id="PIRSF018266">
    <property type="entry name" value="FecR"/>
    <property type="match status" value="1"/>
</dbReference>
<dbReference type="RefSeq" id="WP_320185237.1">
    <property type="nucleotide sequence ID" value="NZ_CP138332.1"/>
</dbReference>
<keyword evidence="1" id="KW-1133">Transmembrane helix</keyword>
<keyword evidence="1" id="KW-0812">Transmembrane</keyword>
<dbReference type="Pfam" id="PF04773">
    <property type="entry name" value="FecR"/>
    <property type="match status" value="1"/>
</dbReference>
<feature type="domain" description="FecR protein" evidence="2">
    <location>
        <begin position="142"/>
        <end position="228"/>
    </location>
</feature>
<feature type="transmembrane region" description="Helical" evidence="1">
    <location>
        <begin position="94"/>
        <end position="114"/>
    </location>
</feature>
<keyword evidence="1" id="KW-0472">Membrane</keyword>
<dbReference type="InterPro" id="IPR006860">
    <property type="entry name" value="FecR"/>
</dbReference>
<dbReference type="PANTHER" id="PTHR30273">
    <property type="entry name" value="PERIPLASMIC SIGNAL SENSOR AND SIGMA FACTOR ACTIVATOR FECR-RELATED"/>
    <property type="match status" value="1"/>
</dbReference>
<evidence type="ECO:0000313" key="4">
    <source>
        <dbReference type="EMBL" id="MFD2968572.1"/>
    </source>
</evidence>
<dbReference type="EMBL" id="JBHUPB010000009">
    <property type="protein sequence ID" value="MFD2968572.1"/>
    <property type="molecule type" value="Genomic_DNA"/>
</dbReference>
<gene>
    <name evidence="4" type="ORF">ACFS7Y_14325</name>
</gene>
<evidence type="ECO:0000259" key="3">
    <source>
        <dbReference type="Pfam" id="PF16344"/>
    </source>
</evidence>
<evidence type="ECO:0000313" key="5">
    <source>
        <dbReference type="Proteomes" id="UP001597525"/>
    </source>
</evidence>
<keyword evidence="5" id="KW-1185">Reference proteome</keyword>
<dbReference type="InterPro" id="IPR032508">
    <property type="entry name" value="FecR_C"/>
</dbReference>
<dbReference type="InterPro" id="IPR012373">
    <property type="entry name" value="Ferrdict_sens_TM"/>
</dbReference>
<evidence type="ECO:0000259" key="2">
    <source>
        <dbReference type="Pfam" id="PF04773"/>
    </source>
</evidence>
<name>A0ABW6BGD0_9SPHI</name>
<feature type="domain" description="Protein FecR C-terminal" evidence="3">
    <location>
        <begin position="294"/>
        <end position="367"/>
    </location>
</feature>
<sequence length="375" mass="42126">MQQISKLIDKFWSGKNRAQENKKLLESLGQDADEIQAQHRDEFEDSLTGGNLEQMPEERRQRVFRNLQGHIQQQQFVSDQPTSPYHLQSKRRYAFVRVAAAAILMLALGSMIAIRQIQQRIHSEVTGIALNKDITKKNDSQAVLSFSMPDRSTVHLAPGATITYNADYNNRNRDISLTGQARFDVTKNPDLPFQVSARGYTVTALGTIFLVNASPKDRMLVALLEGKVAVQKITTTAEKTEAHILLPGEELLIDLQNQKIKHFDMASSKMHKAEDHALHPELAAPKIGSQRIVLHFSDTPVLTVISQLQELYGKTFVYDQQQLSREVYSGSLSLGDGSSIDSLRKTLNILFSGSNLDFSIEADQIKIKRKETQNN</sequence>